<gene>
    <name evidence="1" type="ORF">CGI_10022725</name>
</gene>
<dbReference type="AlphaFoldDB" id="K1R3Q8"/>
<dbReference type="InParanoid" id="K1R3Q8"/>
<sequence>MWLWMVLALSLGVKGDLDRWCKTQGKVVKCDRLKENVTCQDVGDKLVRAERLLLMSPRMAILKITPKCLPWLQTIEVRGTNLLNCSHFKGFPLVIINRRICDASRPHMKRKQKFWHDVVFVLNTSSALVIVTG</sequence>
<protein>
    <submittedName>
        <fullName evidence="1">Uncharacterized protein</fullName>
    </submittedName>
</protein>
<proteinExistence type="predicted"/>
<name>K1R3Q8_MAGGI</name>
<reference evidence="1" key="1">
    <citation type="journal article" date="2012" name="Nature">
        <title>The oyster genome reveals stress adaptation and complexity of shell formation.</title>
        <authorList>
            <person name="Zhang G."/>
            <person name="Fang X."/>
            <person name="Guo X."/>
            <person name="Li L."/>
            <person name="Luo R."/>
            <person name="Xu F."/>
            <person name="Yang P."/>
            <person name="Zhang L."/>
            <person name="Wang X."/>
            <person name="Qi H."/>
            <person name="Xiong Z."/>
            <person name="Que H."/>
            <person name="Xie Y."/>
            <person name="Holland P.W."/>
            <person name="Paps J."/>
            <person name="Zhu Y."/>
            <person name="Wu F."/>
            <person name="Chen Y."/>
            <person name="Wang J."/>
            <person name="Peng C."/>
            <person name="Meng J."/>
            <person name="Yang L."/>
            <person name="Liu J."/>
            <person name="Wen B."/>
            <person name="Zhang N."/>
            <person name="Huang Z."/>
            <person name="Zhu Q."/>
            <person name="Feng Y."/>
            <person name="Mount A."/>
            <person name="Hedgecock D."/>
            <person name="Xu Z."/>
            <person name="Liu Y."/>
            <person name="Domazet-Loso T."/>
            <person name="Du Y."/>
            <person name="Sun X."/>
            <person name="Zhang S."/>
            <person name="Liu B."/>
            <person name="Cheng P."/>
            <person name="Jiang X."/>
            <person name="Li J."/>
            <person name="Fan D."/>
            <person name="Wang W."/>
            <person name="Fu W."/>
            <person name="Wang T."/>
            <person name="Wang B."/>
            <person name="Zhang J."/>
            <person name="Peng Z."/>
            <person name="Li Y."/>
            <person name="Li N."/>
            <person name="Wang J."/>
            <person name="Chen M."/>
            <person name="He Y."/>
            <person name="Tan F."/>
            <person name="Song X."/>
            <person name="Zheng Q."/>
            <person name="Huang R."/>
            <person name="Yang H."/>
            <person name="Du X."/>
            <person name="Chen L."/>
            <person name="Yang M."/>
            <person name="Gaffney P.M."/>
            <person name="Wang S."/>
            <person name="Luo L."/>
            <person name="She Z."/>
            <person name="Ming Y."/>
            <person name="Huang W."/>
            <person name="Zhang S."/>
            <person name="Huang B."/>
            <person name="Zhang Y."/>
            <person name="Qu T."/>
            <person name="Ni P."/>
            <person name="Miao G."/>
            <person name="Wang J."/>
            <person name="Wang Q."/>
            <person name="Steinberg C.E."/>
            <person name="Wang H."/>
            <person name="Li N."/>
            <person name="Qian L."/>
            <person name="Zhang G."/>
            <person name="Li Y."/>
            <person name="Yang H."/>
            <person name="Liu X."/>
            <person name="Wang J."/>
            <person name="Yin Y."/>
            <person name="Wang J."/>
        </authorList>
    </citation>
    <scope>NUCLEOTIDE SEQUENCE [LARGE SCALE GENOMIC DNA]</scope>
    <source>
        <strain evidence="1">05x7-T-G4-1.051#20</strain>
    </source>
</reference>
<dbReference type="EMBL" id="JH817581">
    <property type="protein sequence ID" value="EKC38054.1"/>
    <property type="molecule type" value="Genomic_DNA"/>
</dbReference>
<organism evidence="1">
    <name type="scientific">Magallana gigas</name>
    <name type="common">Pacific oyster</name>
    <name type="synonym">Crassostrea gigas</name>
    <dbReference type="NCBI Taxonomy" id="29159"/>
    <lineage>
        <taxon>Eukaryota</taxon>
        <taxon>Metazoa</taxon>
        <taxon>Spiralia</taxon>
        <taxon>Lophotrochozoa</taxon>
        <taxon>Mollusca</taxon>
        <taxon>Bivalvia</taxon>
        <taxon>Autobranchia</taxon>
        <taxon>Pteriomorphia</taxon>
        <taxon>Ostreida</taxon>
        <taxon>Ostreoidea</taxon>
        <taxon>Ostreidae</taxon>
        <taxon>Magallana</taxon>
    </lineage>
</organism>
<dbReference type="HOGENOM" id="CLU_1908704_0_0_1"/>
<accession>K1R3Q8</accession>
<evidence type="ECO:0000313" key="1">
    <source>
        <dbReference type="EMBL" id="EKC38054.1"/>
    </source>
</evidence>